<feature type="region of interest" description="Disordered" evidence="1">
    <location>
        <begin position="174"/>
        <end position="213"/>
    </location>
</feature>
<reference evidence="3" key="1">
    <citation type="submission" date="2016-11" db="UniProtKB">
        <authorList>
            <consortium name="WormBaseParasite"/>
        </authorList>
    </citation>
    <scope>IDENTIFICATION</scope>
</reference>
<dbReference type="PANTHER" id="PTHR34147">
    <property type="entry name" value="IG-LIKE DOMAIN-CONTAINING PROTEIN-RELATED"/>
    <property type="match status" value="1"/>
</dbReference>
<feature type="region of interest" description="Disordered" evidence="1">
    <location>
        <begin position="653"/>
        <end position="673"/>
    </location>
</feature>
<name>A0A1I8IM18_9PLAT</name>
<feature type="region of interest" description="Disordered" evidence="1">
    <location>
        <begin position="241"/>
        <end position="277"/>
    </location>
</feature>
<dbReference type="Proteomes" id="UP000095280">
    <property type="component" value="Unplaced"/>
</dbReference>
<feature type="region of interest" description="Disordered" evidence="1">
    <location>
        <begin position="1232"/>
        <end position="1251"/>
    </location>
</feature>
<evidence type="ECO:0000256" key="1">
    <source>
        <dbReference type="SAM" id="MobiDB-lite"/>
    </source>
</evidence>
<protein>
    <submittedName>
        <fullName evidence="3">PIH1_CS domain-containing protein</fullName>
    </submittedName>
</protein>
<dbReference type="PANTHER" id="PTHR34147:SF3">
    <property type="entry name" value="ANAPHASE-PROMOTING COMPLEX SUBUNIT 4 WD40 DOMAIN-CONTAINING PROTEIN-RELATED"/>
    <property type="match status" value="1"/>
</dbReference>
<feature type="compositionally biased region" description="Low complexity" evidence="1">
    <location>
        <begin position="189"/>
        <end position="205"/>
    </location>
</feature>
<dbReference type="WBParaSite" id="maker-uti_cns_0013912-snap-gene-0.2-mRNA-1">
    <property type="protein sequence ID" value="maker-uti_cns_0013912-snap-gene-0.2-mRNA-1"/>
    <property type="gene ID" value="maker-uti_cns_0013912-snap-gene-0.2"/>
</dbReference>
<feature type="compositionally biased region" description="Basic and acidic residues" evidence="1">
    <location>
        <begin position="261"/>
        <end position="270"/>
    </location>
</feature>
<sequence>SRDWGLSEAALMVEEIIKERRCCRLFPWEVTEERNGDAVCMGSCVCRPGIDSPIAAAPNATTAAEHLHLQQQQQRRLQEATTKEGPINTSAIAVPVQLLVNDTLLPTRPAARTQRISVMSIREGVAMLTPTVRFPQALDSSDGCRRPSAESVGLAWQRNSGGLFGLAERRGDTAASSQLPASNGGSVSRTRVVQVRPVPRPTAAAEEPRTDAMQRREEMQGAPLLGYLALKEAVAREAAMPGEGHANCSEVSAVEPEEGSTQERRGEGDGRTGLPTIPGVVPPAEMLGRAGGASLGQQVSALVAEETGVALDPSELHLRKPVELVVAVQDGPGAGGAAAEGPKGCLAVRVKNKFPTAKLPSAQLCRAGADGKHLALKNTGVEAHVTVDFRIAPAVNRLVSRLNSDLIPLAQEKGGWDRVREDVEPATLLESLEAEVRVRDKRPLLKGPHFLEGHPSIQKTPGALRRLSFDINIQRRGTEEGIHAFKRSRGWSAHSHAAGSALDFVESVEVALDAQAAGPHEAGVTDRGADDGSVNPPQLPGKALQKVSDGINRGARAYRGHIIGIAHLENGVVEITAKQLIHDHVPENGGENSALGAPFLDRHRKRAAVQGSCTKTRPGSCCSVVRIRLTDAATQCWVLICRHQVAAGISADRVLQPGVPPPPRRSPASGRGRRCPWALLQQKAPDWSEGNRQRSPPFAHRHGVLRFRLAQCPGAASRLGRRVRLQSALPRGVGPSWDVPTLPGRTGAPRRPGDLSPQLGDFGGADRLSCALVQAAPLGAARRASVSSALSSAFGFTRAAVLPGGAVCFGSLSRSSRLGPGCFGIPPALLTATGRVGLVGADAQLPKADVDEAAVRIAPHPGVRQPQDGCEASAVALLGQQLKEPTRVSITGPNEKARVPRRIRMNVQRRALQSLLPQEAINGTSHLLQLVGRQARVLPQNDNRRLPLCRISVGGPGVGGAFFRWAVHPPGCIGLPILGRDFNWEASAAAGRWPLAPVRLPPSLARLALLSRRRAAPEVVLSCLAAGVAGVFSEAPLRVGSTGLAEASPMVAGGMAAKSTAPAEAGGTVSSTAGWVLRYKVRRPQSGQEEGDKVKNTLSRKVSDKNDAVGLVRRLGVFCQTVDEPSGPRLPSPEGDPLCPQQDLLQRLRALGLGADDVTRQLVRRRVRRDDLRHGPCLGVVEEQRFHDRLEQSSLQLVWQGVALEHDTHTAESRPRKKAVWGRRTDALQSISASRPALSNNTSRQLSEGSEYYSGHSAVATNRADYESGKAAAELHQRGLSNGCSIFSLPPRRAVRAAPPSISAPDLTVKIAAIATPRRPIFVLPGCGAAAALLMLRNRRVAKLEQLSRRLRVRFCKLLAFDNFTCIVGFRWLPLASAGFRWLPLASAGFRWLPLASAGFRWLPLASAGFRWLPLASAGFRWLPLASAGFRWLPLASAGFRWLPLASLASAGFRWLPLASAGFRWLPLASAGFRWLPLASAGFRWLPLASAGFRWLPLASAGFRWLPLASAGFRWLPLASAGFRWLPLSSAGFRWLPLASAILL</sequence>
<accession>A0A1I8IM18</accession>
<keyword evidence="2" id="KW-1185">Reference proteome</keyword>
<organism evidence="2 3">
    <name type="scientific">Macrostomum lignano</name>
    <dbReference type="NCBI Taxonomy" id="282301"/>
    <lineage>
        <taxon>Eukaryota</taxon>
        <taxon>Metazoa</taxon>
        <taxon>Spiralia</taxon>
        <taxon>Lophotrochozoa</taxon>
        <taxon>Platyhelminthes</taxon>
        <taxon>Rhabditophora</taxon>
        <taxon>Macrostomorpha</taxon>
        <taxon>Macrostomida</taxon>
        <taxon>Macrostomidae</taxon>
        <taxon>Macrostomum</taxon>
    </lineage>
</organism>
<feature type="region of interest" description="Disordered" evidence="1">
    <location>
        <begin position="516"/>
        <end position="541"/>
    </location>
</feature>
<feature type="compositionally biased region" description="Polar residues" evidence="1">
    <location>
        <begin position="174"/>
        <end position="188"/>
    </location>
</feature>
<evidence type="ECO:0000313" key="3">
    <source>
        <dbReference type="WBParaSite" id="maker-uti_cns_0013912-snap-gene-0.2-mRNA-1"/>
    </source>
</evidence>
<proteinExistence type="predicted"/>
<evidence type="ECO:0000313" key="2">
    <source>
        <dbReference type="Proteomes" id="UP000095280"/>
    </source>
</evidence>
<feature type="compositionally biased region" description="Polar residues" evidence="1">
    <location>
        <begin position="1232"/>
        <end position="1248"/>
    </location>
</feature>